<evidence type="ECO:0000256" key="1">
    <source>
        <dbReference type="ARBA" id="ARBA00023125"/>
    </source>
</evidence>
<keyword evidence="1" id="KW-0238">DNA-binding</keyword>
<dbReference type="Pfam" id="PF00239">
    <property type="entry name" value="Resolvase"/>
    <property type="match status" value="1"/>
</dbReference>
<comment type="caution">
    <text evidence="4">The sequence shown here is derived from an EMBL/GenBank/DDBJ whole genome shotgun (WGS) entry which is preliminary data.</text>
</comment>
<gene>
    <name evidence="4" type="ORF">R0H03_01295</name>
</gene>
<dbReference type="RefSeq" id="WP_002832611.1">
    <property type="nucleotide sequence ID" value="NZ_BMWN01000002.1"/>
</dbReference>
<dbReference type="Proteomes" id="UP001280415">
    <property type="component" value="Unassembled WGS sequence"/>
</dbReference>
<feature type="domain" description="Resolvase/invertase-type recombinase catalytic" evidence="3">
    <location>
        <begin position="5"/>
        <end position="147"/>
    </location>
</feature>
<proteinExistence type="predicted"/>
<dbReference type="AlphaFoldDB" id="A0AAW8YLY6"/>
<dbReference type="GO" id="GO:0000150">
    <property type="term" value="F:DNA strand exchange activity"/>
    <property type="evidence" value="ECO:0007669"/>
    <property type="project" value="InterPro"/>
</dbReference>
<dbReference type="InterPro" id="IPR036162">
    <property type="entry name" value="Resolvase-like_N_sf"/>
</dbReference>
<reference evidence="4" key="2">
    <citation type="submission" date="2023-10" db="EMBL/GenBank/DDBJ databases">
        <authorList>
            <person name="Khurajog B."/>
        </authorList>
    </citation>
    <scope>NUCLEOTIDE SEQUENCE</scope>
    <source>
        <strain evidence="4">BF14</strain>
    </source>
</reference>
<dbReference type="InterPro" id="IPR006119">
    <property type="entry name" value="Resolv_N"/>
</dbReference>
<name>A0AAW8YLY6_PEDAC</name>
<dbReference type="Gene3D" id="1.10.10.60">
    <property type="entry name" value="Homeodomain-like"/>
    <property type="match status" value="1"/>
</dbReference>
<evidence type="ECO:0000313" key="5">
    <source>
        <dbReference type="Proteomes" id="UP001280415"/>
    </source>
</evidence>
<evidence type="ECO:0000259" key="3">
    <source>
        <dbReference type="PROSITE" id="PS51736"/>
    </source>
</evidence>
<dbReference type="SUPFAM" id="SSF53041">
    <property type="entry name" value="Resolvase-like"/>
    <property type="match status" value="1"/>
</dbReference>
<dbReference type="GO" id="GO:0003677">
    <property type="term" value="F:DNA binding"/>
    <property type="evidence" value="ECO:0007669"/>
    <property type="project" value="UniProtKB-KW"/>
</dbReference>
<organism evidence="4 5">
    <name type="scientific">Pediococcus acidilactici</name>
    <dbReference type="NCBI Taxonomy" id="1254"/>
    <lineage>
        <taxon>Bacteria</taxon>
        <taxon>Bacillati</taxon>
        <taxon>Bacillota</taxon>
        <taxon>Bacilli</taxon>
        <taxon>Lactobacillales</taxon>
        <taxon>Lactobacillaceae</taxon>
        <taxon>Pediococcus</taxon>
        <taxon>Pediococcus acidilactici group</taxon>
    </lineage>
</organism>
<sequence length="203" mass="23279">MKKEINIGYARVSTVERQVLGLELQIRALKEAGCDKVFYEEVSGSKDDRDQMLKAIESSKRYVAKKFKVRFYIYKLDRLGRHSSKAIQIIENLNSNGIEVVSIKEQFDTSTPVGVLQYQILASFAEFELNSIRQRTKEGLAQARLNGKRLGRPPLSEEVKEKILKLYKETDLTVIKIAELCSVGTTSVYNTLRESDVKRRRSR</sequence>
<evidence type="ECO:0000313" key="4">
    <source>
        <dbReference type="EMBL" id="MDV2910507.1"/>
    </source>
</evidence>
<keyword evidence="2" id="KW-0233">DNA recombination</keyword>
<evidence type="ECO:0000256" key="2">
    <source>
        <dbReference type="ARBA" id="ARBA00023172"/>
    </source>
</evidence>
<dbReference type="PANTHER" id="PTHR30461:SF2">
    <property type="entry name" value="SERINE RECOMBINASE PINE-RELATED"/>
    <property type="match status" value="1"/>
</dbReference>
<dbReference type="EMBL" id="JAWJAX010000001">
    <property type="protein sequence ID" value="MDV2910507.1"/>
    <property type="molecule type" value="Genomic_DNA"/>
</dbReference>
<dbReference type="SMART" id="SM00857">
    <property type="entry name" value="Resolvase"/>
    <property type="match status" value="1"/>
</dbReference>
<accession>A0AAW8YLY6</accession>
<protein>
    <submittedName>
        <fullName evidence="4">Recombinase family protein</fullName>
    </submittedName>
</protein>
<reference evidence="4" key="1">
    <citation type="journal article" date="2023" name="PeerJ">
        <title>Selection and evaluation of lactic acid bacteria from chicken feces in Thailand as potential probiotics.</title>
        <authorList>
            <person name="Khurajog B."/>
            <person name="Disastra Y."/>
            <person name="Lawwyne L.D."/>
            <person name="Sirichokchatchawan W."/>
            <person name="Niyomtham W."/>
            <person name="Yindee J."/>
            <person name="Hampson D.J."/>
            <person name="Prapasarakul N."/>
        </authorList>
    </citation>
    <scope>NUCLEOTIDE SEQUENCE</scope>
    <source>
        <strain evidence="4">BF14</strain>
    </source>
</reference>
<dbReference type="PROSITE" id="PS51736">
    <property type="entry name" value="RECOMBINASES_3"/>
    <property type="match status" value="1"/>
</dbReference>
<dbReference type="CDD" id="cd03768">
    <property type="entry name" value="SR_ResInv"/>
    <property type="match status" value="1"/>
</dbReference>
<dbReference type="InterPro" id="IPR050639">
    <property type="entry name" value="SSR_resolvase"/>
</dbReference>
<dbReference type="Gene3D" id="3.40.50.1390">
    <property type="entry name" value="Resolvase, N-terminal catalytic domain"/>
    <property type="match status" value="1"/>
</dbReference>
<dbReference type="KEGG" id="paci:A4V11_06535"/>
<dbReference type="PANTHER" id="PTHR30461">
    <property type="entry name" value="DNA-INVERTASE FROM LAMBDOID PROPHAGE"/>
    <property type="match status" value="1"/>
</dbReference>